<dbReference type="RefSeq" id="YP_004009754.1">
    <property type="nucleotide sequence ID" value="NC_014661.1"/>
</dbReference>
<dbReference type="EMBL" id="GU911519">
    <property type="protein sequence ID" value="ADG36102.1"/>
    <property type="molecule type" value="Genomic_DNA"/>
</dbReference>
<dbReference type="GeneID" id="9926028"/>
<reference evidence="2 3" key="1">
    <citation type="journal article" date="2010" name="Virol. J.">
        <title>Genomes of the T4-related bacteriophages as windows on microbial genome evolution.</title>
        <authorList>
            <person name="Petrov V.M."/>
            <person name="Ratnayaka S."/>
            <person name="Nolan J.M."/>
            <person name="Miller E.S."/>
            <person name="Karam J.D."/>
        </authorList>
    </citation>
    <scope>NUCLEOTIDE SEQUENCE [LARGE SCALE GENOMIC DNA]</scope>
</reference>
<keyword evidence="3" id="KW-1185">Reference proteome</keyword>
<feature type="transmembrane region" description="Helical" evidence="1">
    <location>
        <begin position="6"/>
        <end position="23"/>
    </location>
</feature>
<keyword evidence="1" id="KW-1133">Transmembrane helix</keyword>
<dbReference type="Proteomes" id="UP000008730">
    <property type="component" value="Segment"/>
</dbReference>
<keyword evidence="1" id="KW-0472">Membrane</keyword>
<evidence type="ECO:0000313" key="2">
    <source>
        <dbReference type="EMBL" id="ADG36102.1"/>
    </source>
</evidence>
<keyword evidence="1" id="KW-0812">Transmembrane</keyword>
<protein>
    <submittedName>
        <fullName evidence="2">Conserved hypothetical phage protein</fullName>
    </submittedName>
</protein>
<evidence type="ECO:0000256" key="1">
    <source>
        <dbReference type="SAM" id="Phobius"/>
    </source>
</evidence>
<dbReference type="KEGG" id="vg:9926028"/>
<organism evidence="2 3">
    <name type="scientific">Acinetobacter phage Acj61</name>
    <dbReference type="NCBI Taxonomy" id="760732"/>
    <lineage>
        <taxon>Viruses</taxon>
        <taxon>Duplodnaviria</taxon>
        <taxon>Heunggongvirae</taxon>
        <taxon>Uroviricota</taxon>
        <taxon>Caudoviricetes</taxon>
        <taxon>Pantevenvirales</taxon>
        <taxon>Straboviridae</taxon>
        <taxon>Twarogvirinae</taxon>
        <taxon>Lasallevirus</taxon>
        <taxon>Lasallevirus Acj61</taxon>
        <taxon>Acinetobacter virus Acj61</taxon>
    </lineage>
</organism>
<gene>
    <name evidence="2" type="ORF">Acj61p137</name>
</gene>
<evidence type="ECO:0000313" key="3">
    <source>
        <dbReference type="Proteomes" id="UP000008730"/>
    </source>
</evidence>
<proteinExistence type="predicted"/>
<accession>E5E4B8</accession>
<sequence length="101" mass="11872">MYKSSVLGLIVTLIMAAWFFLPLKPKDNKFETEIKALGFSYGIYRQPMCPNKKQLSLLKYEYIHTIPLTNVTDRSWVDKNFEDVFSKECLQHEQSRYGESL</sequence>
<name>E5E4B8_9CAUD</name>
<dbReference type="OrthoDB" id="18303at10239"/>